<keyword evidence="2" id="KW-1185">Reference proteome</keyword>
<dbReference type="RefSeq" id="WP_087862498.1">
    <property type="nucleotide sequence ID" value="NZ_LT859958.1"/>
</dbReference>
<dbReference type="EMBL" id="LT859958">
    <property type="protein sequence ID" value="SMX54672.1"/>
    <property type="molecule type" value="Genomic_DNA"/>
</dbReference>
<dbReference type="Gene3D" id="2.60.40.680">
    <property type="match status" value="1"/>
</dbReference>
<dbReference type="KEGG" id="abat:CFX1CAM_1607"/>
<evidence type="ECO:0000313" key="1">
    <source>
        <dbReference type="EMBL" id="SMX54672.1"/>
    </source>
</evidence>
<dbReference type="Proteomes" id="UP000195514">
    <property type="component" value="Chromosome I"/>
</dbReference>
<protein>
    <recommendedName>
        <fullName evidence="3">Cohesin domain-containing protein</fullName>
    </recommendedName>
</protein>
<dbReference type="SUPFAM" id="SSF49384">
    <property type="entry name" value="Carbohydrate-binding domain"/>
    <property type="match status" value="1"/>
</dbReference>
<accession>A0A1Y6K4M3</accession>
<dbReference type="AlphaFoldDB" id="A0A1Y6K4M3"/>
<proteinExistence type="predicted"/>
<dbReference type="GO" id="GO:0030246">
    <property type="term" value="F:carbohydrate binding"/>
    <property type="evidence" value="ECO:0007669"/>
    <property type="project" value="InterPro"/>
</dbReference>
<evidence type="ECO:0008006" key="3">
    <source>
        <dbReference type="Google" id="ProtNLM"/>
    </source>
</evidence>
<reference evidence="2" key="1">
    <citation type="submission" date="2017-05" db="EMBL/GenBank/DDBJ databases">
        <authorList>
            <person name="Kirkegaard R."/>
            <person name="Mcilroy J S."/>
        </authorList>
    </citation>
    <scope>NUCLEOTIDE SEQUENCE [LARGE SCALE GENOMIC DNA]</scope>
</reference>
<dbReference type="CDD" id="cd08547">
    <property type="entry name" value="Type_II_cohesin"/>
    <property type="match status" value="1"/>
</dbReference>
<organism evidence="1 2">
    <name type="scientific">Candidatus Brevifilum fermentans</name>
    <dbReference type="NCBI Taxonomy" id="1986204"/>
    <lineage>
        <taxon>Bacteria</taxon>
        <taxon>Bacillati</taxon>
        <taxon>Chloroflexota</taxon>
        <taxon>Anaerolineae</taxon>
        <taxon>Anaerolineales</taxon>
        <taxon>Anaerolineaceae</taxon>
        <taxon>Candidatus Brevifilum</taxon>
    </lineage>
</organism>
<sequence length="663" mass="73409">MKKDKKGWLKWTGISVLLLGVMITAVLASKGLAETVHSGIGPIETLILKESENQTSWSTSIGTLTDGYSVALDGTKPFYKYLDVETLIANPALKVGTYDFYFDHLRVPDGYWAYWAAKGVDENATGDWQAVMWDILNGRTPMFYLEVSAGGSEFHLLDGLLKEAFGDSIPLRVSQDYPLATYHYGGWVTDANDDETYINVQMTFTKEAEVSLRVESPDTWTIDGCGYLDVYIHLANMHDLYALDIALAFDPDILEVVDLILDDPLDPFSEGINLEPVAGWFDAGYWAVNKADNTAGTIQYATTQKRPAEPVSGAGDVAKIRFRAKALAVDTPVAIEKAEFSDRDSFLVGRPVVFTDPAAEITTTFSTDAGLDLDIIRLDASTVQLQWPKPAVNSGIEGYVLHKSKLPYFELGEADFEITTGFDETGDPITYDDEVLGDVIDNWFYALQLTCENDFASPLSWQVGKFEFELFETPTTDFSMIGLIFDNPNLVKAQDLGNHIENNLYTGSVDVLTISTWNPVAQTFTSYVYTTIAPGFDIFSKQAYRVEIDIDGVTSGSVIWAQVGKLPEITPDTYTLYQTATTDFNWILQPLDMVSITNTTQLAEAIEASASGEVEVLSIALWNPVAQSLTSYIRPHSSTTRFGYPYRVEVKIKDGHSVVWPVD</sequence>
<evidence type="ECO:0000313" key="2">
    <source>
        <dbReference type="Proteomes" id="UP000195514"/>
    </source>
</evidence>
<dbReference type="InterPro" id="IPR008965">
    <property type="entry name" value="CBM2/CBM3_carb-bd_dom_sf"/>
</dbReference>
<gene>
    <name evidence="1" type="ORF">CFX1CAM_1607</name>
</gene>
<name>A0A1Y6K4M3_9CHLR</name>